<dbReference type="STRING" id="1073090.A0A1L9SKW4"/>
<name>A0A1L9SKW4_9EURO</name>
<dbReference type="InterPro" id="IPR036291">
    <property type="entry name" value="NAD(P)-bd_dom_sf"/>
</dbReference>
<reference evidence="5" key="1">
    <citation type="journal article" date="2017" name="Genome Biol.">
        <title>Comparative genomics reveals high biological diversity and specific adaptations in the industrially and medically important fungal genus Aspergillus.</title>
        <authorList>
            <person name="de Vries R.P."/>
            <person name="Riley R."/>
            <person name="Wiebenga A."/>
            <person name="Aguilar-Osorio G."/>
            <person name="Amillis S."/>
            <person name="Uchima C.A."/>
            <person name="Anderluh G."/>
            <person name="Asadollahi M."/>
            <person name="Askin M."/>
            <person name="Barry K."/>
            <person name="Battaglia E."/>
            <person name="Bayram O."/>
            <person name="Benocci T."/>
            <person name="Braus-Stromeyer S.A."/>
            <person name="Caldana C."/>
            <person name="Canovas D."/>
            <person name="Cerqueira G.C."/>
            <person name="Chen F."/>
            <person name="Chen W."/>
            <person name="Choi C."/>
            <person name="Clum A."/>
            <person name="Dos Santos R.A."/>
            <person name="Damasio A.R."/>
            <person name="Diallinas G."/>
            <person name="Emri T."/>
            <person name="Fekete E."/>
            <person name="Flipphi M."/>
            <person name="Freyberg S."/>
            <person name="Gallo A."/>
            <person name="Gournas C."/>
            <person name="Habgood R."/>
            <person name="Hainaut M."/>
            <person name="Harispe M.L."/>
            <person name="Henrissat B."/>
            <person name="Hilden K.S."/>
            <person name="Hope R."/>
            <person name="Hossain A."/>
            <person name="Karabika E."/>
            <person name="Karaffa L."/>
            <person name="Karanyi Z."/>
            <person name="Krasevec N."/>
            <person name="Kuo A."/>
            <person name="Kusch H."/>
            <person name="LaButti K."/>
            <person name="Lagendijk E.L."/>
            <person name="Lapidus A."/>
            <person name="Levasseur A."/>
            <person name="Lindquist E."/>
            <person name="Lipzen A."/>
            <person name="Logrieco A.F."/>
            <person name="MacCabe A."/>
            <person name="Maekelae M.R."/>
            <person name="Malavazi I."/>
            <person name="Melin P."/>
            <person name="Meyer V."/>
            <person name="Mielnichuk N."/>
            <person name="Miskei M."/>
            <person name="Molnar A.P."/>
            <person name="Mule G."/>
            <person name="Ngan C.Y."/>
            <person name="Orejas M."/>
            <person name="Orosz E."/>
            <person name="Ouedraogo J.P."/>
            <person name="Overkamp K.M."/>
            <person name="Park H.-S."/>
            <person name="Perrone G."/>
            <person name="Piumi F."/>
            <person name="Punt P.J."/>
            <person name="Ram A.F."/>
            <person name="Ramon A."/>
            <person name="Rauscher S."/>
            <person name="Record E."/>
            <person name="Riano-Pachon D.M."/>
            <person name="Robert V."/>
            <person name="Roehrig J."/>
            <person name="Ruller R."/>
            <person name="Salamov A."/>
            <person name="Salih N.S."/>
            <person name="Samson R.A."/>
            <person name="Sandor E."/>
            <person name="Sanguinetti M."/>
            <person name="Schuetze T."/>
            <person name="Sepcic K."/>
            <person name="Shelest E."/>
            <person name="Sherlock G."/>
            <person name="Sophianopoulou V."/>
            <person name="Squina F.M."/>
            <person name="Sun H."/>
            <person name="Susca A."/>
            <person name="Todd R.B."/>
            <person name="Tsang A."/>
            <person name="Unkles S.E."/>
            <person name="van de Wiele N."/>
            <person name="van Rossen-Uffink D."/>
            <person name="Oliveira J.V."/>
            <person name="Vesth T.C."/>
            <person name="Visser J."/>
            <person name="Yu J.-H."/>
            <person name="Zhou M."/>
            <person name="Andersen M.R."/>
            <person name="Archer D.B."/>
            <person name="Baker S.E."/>
            <person name="Benoit I."/>
            <person name="Brakhage A.A."/>
            <person name="Braus G.H."/>
            <person name="Fischer R."/>
            <person name="Frisvad J.C."/>
            <person name="Goldman G.H."/>
            <person name="Houbraken J."/>
            <person name="Oakley B."/>
            <person name="Pocsi I."/>
            <person name="Scazzocchio C."/>
            <person name="Seiboth B."/>
            <person name="vanKuyk P.A."/>
            <person name="Wortman J."/>
            <person name="Dyer P.S."/>
            <person name="Grigoriev I.V."/>
        </authorList>
    </citation>
    <scope>NUCLEOTIDE SEQUENCE [LARGE SCALE GENOMIC DNA]</scope>
    <source>
        <strain evidence="5">CBS 506.65</strain>
    </source>
</reference>
<dbReference type="AlphaFoldDB" id="A0A1L9SKW4"/>
<evidence type="ECO:0000313" key="4">
    <source>
        <dbReference type="EMBL" id="OJJ47815.1"/>
    </source>
</evidence>
<keyword evidence="5" id="KW-1185">Reference proteome</keyword>
<dbReference type="Proteomes" id="UP000184188">
    <property type="component" value="Unassembled WGS sequence"/>
</dbReference>
<dbReference type="EMBL" id="KV878340">
    <property type="protein sequence ID" value="OJJ47815.1"/>
    <property type="molecule type" value="Genomic_DNA"/>
</dbReference>
<proteinExistence type="inferred from homology"/>
<dbReference type="SUPFAM" id="SSF51735">
    <property type="entry name" value="NAD(P)-binding Rossmann-fold domains"/>
    <property type="match status" value="1"/>
</dbReference>
<dbReference type="OrthoDB" id="10257049at2759"/>
<dbReference type="CDD" id="cd08249">
    <property type="entry name" value="enoyl_reductase_like"/>
    <property type="match status" value="1"/>
</dbReference>
<dbReference type="InterPro" id="IPR047122">
    <property type="entry name" value="Trans-enoyl_RdTase-like"/>
</dbReference>
<keyword evidence="2" id="KW-0560">Oxidoreductase</keyword>
<dbReference type="Gene3D" id="3.40.50.720">
    <property type="entry name" value="NAD(P)-binding Rossmann-like Domain"/>
    <property type="match status" value="1"/>
</dbReference>
<dbReference type="PANTHER" id="PTHR45348">
    <property type="entry name" value="HYPOTHETICAL OXIDOREDUCTASE (EUROFUNG)"/>
    <property type="match status" value="1"/>
</dbReference>
<dbReference type="RefSeq" id="XP_022582325.1">
    <property type="nucleotide sequence ID" value="XM_022725720.1"/>
</dbReference>
<dbReference type="InterPro" id="IPR011032">
    <property type="entry name" value="GroES-like_sf"/>
</dbReference>
<accession>A0A1L9SKW4</accession>
<dbReference type="GO" id="GO:0016651">
    <property type="term" value="F:oxidoreductase activity, acting on NAD(P)H"/>
    <property type="evidence" value="ECO:0007669"/>
    <property type="project" value="InterPro"/>
</dbReference>
<dbReference type="InterPro" id="IPR013154">
    <property type="entry name" value="ADH-like_N"/>
</dbReference>
<organism evidence="4 5">
    <name type="scientific">Penicilliopsis zonata CBS 506.65</name>
    <dbReference type="NCBI Taxonomy" id="1073090"/>
    <lineage>
        <taxon>Eukaryota</taxon>
        <taxon>Fungi</taxon>
        <taxon>Dikarya</taxon>
        <taxon>Ascomycota</taxon>
        <taxon>Pezizomycotina</taxon>
        <taxon>Eurotiomycetes</taxon>
        <taxon>Eurotiomycetidae</taxon>
        <taxon>Eurotiales</taxon>
        <taxon>Aspergillaceae</taxon>
        <taxon>Penicilliopsis</taxon>
    </lineage>
</organism>
<dbReference type="VEuPathDB" id="FungiDB:ASPZODRAFT_151254"/>
<dbReference type="Pfam" id="PF08240">
    <property type="entry name" value="ADH_N"/>
    <property type="match status" value="1"/>
</dbReference>
<evidence type="ECO:0000259" key="3">
    <source>
        <dbReference type="SMART" id="SM00829"/>
    </source>
</evidence>
<dbReference type="Gene3D" id="3.90.180.10">
    <property type="entry name" value="Medium-chain alcohol dehydrogenases, catalytic domain"/>
    <property type="match status" value="1"/>
</dbReference>
<dbReference type="PANTHER" id="PTHR45348:SF2">
    <property type="entry name" value="ZINC-TYPE ALCOHOL DEHYDROGENASE-LIKE PROTEIN C2E1P3.01"/>
    <property type="match status" value="1"/>
</dbReference>
<evidence type="ECO:0000256" key="2">
    <source>
        <dbReference type="ARBA" id="ARBA00023002"/>
    </source>
</evidence>
<gene>
    <name evidence="4" type="ORF">ASPZODRAFT_151254</name>
</gene>
<dbReference type="SMART" id="SM00829">
    <property type="entry name" value="PKS_ER"/>
    <property type="match status" value="1"/>
</dbReference>
<evidence type="ECO:0000313" key="5">
    <source>
        <dbReference type="Proteomes" id="UP000184188"/>
    </source>
</evidence>
<evidence type="ECO:0000256" key="1">
    <source>
        <dbReference type="ARBA" id="ARBA00008072"/>
    </source>
</evidence>
<dbReference type="InterPro" id="IPR020843">
    <property type="entry name" value="ER"/>
</dbReference>
<sequence>MSHTAAMVSSAGIPLSVVSRATPTPGPNEVLVAVKAIAFNPVDIAQRDMGLFIESYPAVVGCDVAGVIEARGADVTDSAYQPGTRVTALASSFYMQGNPDYGAMQEKVVVPIAAVTPLPDTLGFREACILPLSVFVSWTGWTVLDIPHERNVANSSSVSKTPGVIVWGAGSSMGTSAVQTARWLGFTVYATASPKHSTYLHGLGVSRVFDYKSPVSVLKTEISQAMEQDNLSINKVFLAAGQVAPAIEILRAIKPDSERGIIASAPLVPADLPPLGDDLEVNFILPPSDPVAREQLAGWIFNSWLPGHLASGEFVPGPAVRVVGCGLEAANTALNELRGGVSGEKLVIDISGDV</sequence>
<dbReference type="SUPFAM" id="SSF50129">
    <property type="entry name" value="GroES-like"/>
    <property type="match status" value="1"/>
</dbReference>
<protein>
    <recommendedName>
        <fullName evidence="3">Enoyl reductase (ER) domain-containing protein</fullName>
    </recommendedName>
</protein>
<dbReference type="GeneID" id="34612185"/>
<comment type="similarity">
    <text evidence="1">Belongs to the zinc-containing alcohol dehydrogenase family.</text>
</comment>
<feature type="domain" description="Enoyl reductase (ER)" evidence="3">
    <location>
        <begin position="12"/>
        <end position="348"/>
    </location>
</feature>